<evidence type="ECO:0000313" key="3">
    <source>
        <dbReference type="Proteomes" id="UP001291999"/>
    </source>
</evidence>
<comment type="caution">
    <text evidence="2">The sequence shown here is derived from an EMBL/GenBank/DDBJ whole genome shotgun (WGS) entry which is preliminary data.</text>
</comment>
<accession>A0ABU5KBU4</accession>
<evidence type="ECO:0000313" key="2">
    <source>
        <dbReference type="EMBL" id="MDZ5662436.1"/>
    </source>
</evidence>
<sequence length="53" mass="5798">MGRVREPYEDHADDDHVPLFRLVPSAELLVAVACVLVFVGGFAALIAYLALTR</sequence>
<name>A0ABU5KBU4_9ACTN</name>
<dbReference type="Proteomes" id="UP001291999">
    <property type="component" value="Unassembled WGS sequence"/>
</dbReference>
<evidence type="ECO:0000256" key="1">
    <source>
        <dbReference type="SAM" id="Phobius"/>
    </source>
</evidence>
<reference evidence="2 3" key="1">
    <citation type="submission" date="2023-11" db="EMBL/GenBank/DDBJ databases">
        <title>Novel species in genus Nocardioides.</title>
        <authorList>
            <person name="Zhou H."/>
        </authorList>
    </citation>
    <scope>NUCLEOTIDE SEQUENCE [LARGE SCALE GENOMIC DNA]</scope>
    <source>
        <strain evidence="2 3">S-58</strain>
    </source>
</reference>
<keyword evidence="3" id="KW-1185">Reference proteome</keyword>
<dbReference type="EMBL" id="JAXQPW010000004">
    <property type="protein sequence ID" value="MDZ5662436.1"/>
    <property type="molecule type" value="Genomic_DNA"/>
</dbReference>
<organism evidence="2 3">
    <name type="scientific">Nocardioides renjunii</name>
    <dbReference type="NCBI Taxonomy" id="3095075"/>
    <lineage>
        <taxon>Bacteria</taxon>
        <taxon>Bacillati</taxon>
        <taxon>Actinomycetota</taxon>
        <taxon>Actinomycetes</taxon>
        <taxon>Propionibacteriales</taxon>
        <taxon>Nocardioidaceae</taxon>
        <taxon>Nocardioides</taxon>
    </lineage>
</organism>
<keyword evidence="1" id="KW-0472">Membrane</keyword>
<proteinExistence type="predicted"/>
<protein>
    <submittedName>
        <fullName evidence="2">Uncharacterized protein</fullName>
    </submittedName>
</protein>
<gene>
    <name evidence="2" type="ORF">SFC79_11740</name>
</gene>
<feature type="transmembrane region" description="Helical" evidence="1">
    <location>
        <begin position="28"/>
        <end position="51"/>
    </location>
</feature>
<dbReference type="RefSeq" id="WP_322424503.1">
    <property type="nucleotide sequence ID" value="NZ_JAXQPW010000004.1"/>
</dbReference>
<keyword evidence="1" id="KW-0812">Transmembrane</keyword>
<keyword evidence="1" id="KW-1133">Transmembrane helix</keyword>